<dbReference type="AlphaFoldDB" id="A0AAV7ISK2"/>
<evidence type="ECO:0000313" key="8">
    <source>
        <dbReference type="Proteomes" id="UP000826195"/>
    </source>
</evidence>
<protein>
    <recommendedName>
        <fullName evidence="6">PH domain-containing protein</fullName>
    </recommendedName>
</protein>
<dbReference type="PROSITE" id="PS50003">
    <property type="entry name" value="PH_DOMAIN"/>
    <property type="match status" value="1"/>
</dbReference>
<evidence type="ECO:0000256" key="4">
    <source>
        <dbReference type="PROSITE-ProRule" id="PRU00432"/>
    </source>
</evidence>
<feature type="domain" description="PH" evidence="6">
    <location>
        <begin position="1"/>
        <end position="103"/>
    </location>
</feature>
<sequence>MPIKDKKLRKCAKQNRRKRRKERGRIAIESVHVVETAILGPGSSSSNVAAGSESGSGGGGGIPPGLPFQVGYREAGQEYTLYLLAAREQDRAEWIRALRAVCSENPGLSGRYHTGLWSGKRWSCCRLSSRSAEGCDTCSSWSPPKPPSSNATINSSSPSSAINTITNALEGDHERRTQQQPSPITTITTALTTTTGTASEANNNPIIQSQARSIVGMYL</sequence>
<name>A0AAV7ISK2_COTGL</name>
<feature type="region of interest" description="Disordered" evidence="5">
    <location>
        <begin position="1"/>
        <end position="25"/>
    </location>
</feature>
<comment type="caution">
    <text evidence="7">The sequence shown here is derived from an EMBL/GenBank/DDBJ whole genome shotgun (WGS) entry which is preliminary data.</text>
</comment>
<dbReference type="Pfam" id="PF00779">
    <property type="entry name" value="BTK"/>
    <property type="match status" value="1"/>
</dbReference>
<keyword evidence="2 4" id="KW-0863">Zinc-finger</keyword>
<feature type="compositionally biased region" description="Low complexity" evidence="5">
    <location>
        <begin position="148"/>
        <end position="160"/>
    </location>
</feature>
<feature type="region of interest" description="Disordered" evidence="5">
    <location>
        <begin position="136"/>
        <end position="160"/>
    </location>
</feature>
<reference evidence="7 8" key="1">
    <citation type="journal article" date="2021" name="J. Hered.">
        <title>A chromosome-level genome assembly of the parasitoid wasp, Cotesia glomerata (Hymenoptera: Braconidae).</title>
        <authorList>
            <person name="Pinto B.J."/>
            <person name="Weis J.J."/>
            <person name="Gamble T."/>
            <person name="Ode P.J."/>
            <person name="Paul R."/>
            <person name="Zaspel J.M."/>
        </authorList>
    </citation>
    <scope>NUCLEOTIDE SEQUENCE [LARGE SCALE GENOMIC DNA]</scope>
    <source>
        <strain evidence="7">CgM1</strain>
    </source>
</reference>
<evidence type="ECO:0000259" key="6">
    <source>
        <dbReference type="PROSITE" id="PS50003"/>
    </source>
</evidence>
<evidence type="ECO:0000256" key="5">
    <source>
        <dbReference type="SAM" id="MobiDB-lite"/>
    </source>
</evidence>
<keyword evidence="8" id="KW-1185">Reference proteome</keyword>
<keyword evidence="1" id="KW-0479">Metal-binding</keyword>
<feature type="region of interest" description="Disordered" evidence="5">
    <location>
        <begin position="43"/>
        <end position="62"/>
    </location>
</feature>
<proteinExistence type="predicted"/>
<keyword evidence="3" id="KW-0862">Zinc</keyword>
<dbReference type="GO" id="GO:0008270">
    <property type="term" value="F:zinc ion binding"/>
    <property type="evidence" value="ECO:0007669"/>
    <property type="project" value="UniProtKB-KW"/>
</dbReference>
<dbReference type="GO" id="GO:0035556">
    <property type="term" value="P:intracellular signal transduction"/>
    <property type="evidence" value="ECO:0007669"/>
    <property type="project" value="InterPro"/>
</dbReference>
<feature type="compositionally biased region" description="Basic residues" evidence="5">
    <location>
        <begin position="1"/>
        <end position="23"/>
    </location>
</feature>
<feature type="compositionally biased region" description="Low complexity" evidence="5">
    <location>
        <begin position="43"/>
        <end position="53"/>
    </location>
</feature>
<accession>A0AAV7ISK2</accession>
<dbReference type="InterPro" id="IPR001849">
    <property type="entry name" value="PH_domain"/>
</dbReference>
<gene>
    <name evidence="7" type="ORF">KQX54_014155</name>
</gene>
<dbReference type="InterPro" id="IPR001562">
    <property type="entry name" value="Znf_Btk_motif"/>
</dbReference>
<dbReference type="PROSITE" id="PS51113">
    <property type="entry name" value="ZF_BTK"/>
    <property type="match status" value="1"/>
</dbReference>
<dbReference type="EMBL" id="JAHXZJ010000747">
    <property type="protein sequence ID" value="KAH0558065.1"/>
    <property type="molecule type" value="Genomic_DNA"/>
</dbReference>
<dbReference type="SUPFAM" id="SSF50729">
    <property type="entry name" value="PH domain-like"/>
    <property type="match status" value="1"/>
</dbReference>
<organism evidence="7 8">
    <name type="scientific">Cotesia glomerata</name>
    <name type="common">Lepidopteran parasitic wasp</name>
    <name type="synonym">Apanteles glomeratus</name>
    <dbReference type="NCBI Taxonomy" id="32391"/>
    <lineage>
        <taxon>Eukaryota</taxon>
        <taxon>Metazoa</taxon>
        <taxon>Ecdysozoa</taxon>
        <taxon>Arthropoda</taxon>
        <taxon>Hexapoda</taxon>
        <taxon>Insecta</taxon>
        <taxon>Pterygota</taxon>
        <taxon>Neoptera</taxon>
        <taxon>Endopterygota</taxon>
        <taxon>Hymenoptera</taxon>
        <taxon>Apocrita</taxon>
        <taxon>Ichneumonoidea</taxon>
        <taxon>Braconidae</taxon>
        <taxon>Microgastrinae</taxon>
        <taxon>Cotesia</taxon>
    </lineage>
</organism>
<evidence type="ECO:0000256" key="3">
    <source>
        <dbReference type="ARBA" id="ARBA00022833"/>
    </source>
</evidence>
<dbReference type="Gene3D" id="2.30.29.30">
    <property type="entry name" value="Pleckstrin-homology domain (PH domain)/Phosphotyrosine-binding domain (PTB)"/>
    <property type="match status" value="1"/>
</dbReference>
<evidence type="ECO:0000256" key="2">
    <source>
        <dbReference type="ARBA" id="ARBA00022771"/>
    </source>
</evidence>
<dbReference type="Proteomes" id="UP000826195">
    <property type="component" value="Unassembled WGS sequence"/>
</dbReference>
<dbReference type="InterPro" id="IPR011993">
    <property type="entry name" value="PH-like_dom_sf"/>
</dbReference>
<evidence type="ECO:0000313" key="7">
    <source>
        <dbReference type="EMBL" id="KAH0558065.1"/>
    </source>
</evidence>
<evidence type="ECO:0000256" key="1">
    <source>
        <dbReference type="ARBA" id="ARBA00022723"/>
    </source>
</evidence>